<proteinExistence type="predicted"/>
<dbReference type="InterPro" id="IPR036537">
    <property type="entry name" value="Adaptor_Cbl_N_dom_sf"/>
</dbReference>
<dbReference type="GO" id="GO:0007166">
    <property type="term" value="P:cell surface receptor signaling pathway"/>
    <property type="evidence" value="ECO:0007669"/>
    <property type="project" value="InterPro"/>
</dbReference>
<dbReference type="Pfam" id="PF20703">
    <property type="entry name" value="nSTAND1"/>
    <property type="match status" value="1"/>
</dbReference>
<comment type="caution">
    <text evidence="2">The sequence shown here is derived from an EMBL/GenBank/DDBJ whole genome shotgun (WGS) entry which is preliminary data.</text>
</comment>
<feature type="domain" description="Novel STAND NTPase 1" evidence="1">
    <location>
        <begin position="204"/>
        <end position="351"/>
    </location>
</feature>
<dbReference type="EMBL" id="SGPJ01000623">
    <property type="protein sequence ID" value="THG93578.1"/>
    <property type="molecule type" value="Genomic_DNA"/>
</dbReference>
<dbReference type="Gene3D" id="1.20.930.20">
    <property type="entry name" value="Adaptor protein Cbl, N-terminal domain"/>
    <property type="match status" value="1"/>
</dbReference>
<dbReference type="PANTHER" id="PTHR47691">
    <property type="entry name" value="REGULATOR-RELATED"/>
    <property type="match status" value="1"/>
</dbReference>
<dbReference type="InterPro" id="IPR027417">
    <property type="entry name" value="P-loop_NTPase"/>
</dbReference>
<dbReference type="Gene3D" id="3.40.50.300">
    <property type="entry name" value="P-loop containing nucleotide triphosphate hydrolases"/>
    <property type="match status" value="1"/>
</dbReference>
<dbReference type="InterPro" id="IPR059179">
    <property type="entry name" value="MLKL-like_MCAfunc"/>
</dbReference>
<dbReference type="InterPro" id="IPR049052">
    <property type="entry name" value="nSTAND1"/>
</dbReference>
<reference evidence="2 3" key="1">
    <citation type="submission" date="2019-02" db="EMBL/GenBank/DDBJ databases">
        <title>Genome sequencing of the rare red list fungi Phlebia centrifuga.</title>
        <authorList>
            <person name="Buettner E."/>
            <person name="Kellner H."/>
        </authorList>
    </citation>
    <scope>NUCLEOTIDE SEQUENCE [LARGE SCALE GENOMIC DNA]</scope>
    <source>
        <strain evidence="2 3">DSM 108282</strain>
    </source>
</reference>
<gene>
    <name evidence="2" type="ORF">EW026_g7693</name>
</gene>
<sequence length="421" mass="46689">MSSAKINRDARRRERYAFVLDQVKVASDLLSSIGDIGPVNVPVLKGTAELVGNIVNIAQTMITNKDDCASLVEEISNYLKTITNALPVKGKKIRRVEPAFQNVVDEFSLKLREIQSFVEELSARSWAKRLLTTAKDKRKIDGYKAQLIQIFRNVNLAGMIHVAVIVENTESMVKDIHAGVMTGQIIRESRDVRLTSVLPVAPQLYGRDEVVKRAATAVVSRNQHVAVLGAGGIGKTSVALSLLHHPQVEAHFADNRFFIPCDAIKSAHGLATAILEILPGSAYKAEKDSIAQLKEHLSAITPVVLVLDNFETVYYDSDSKSESVQVETVLQHMSNVLGVSIVITMRGDTAPEGLLCESFHLPTLLVDDARDMFIARCGHDIQPEEADSLQTLLHKTIKRHYRILPPLKSFYQLFRCCCKWD</sequence>
<evidence type="ECO:0000313" key="3">
    <source>
        <dbReference type="Proteomes" id="UP000309038"/>
    </source>
</evidence>
<protein>
    <recommendedName>
        <fullName evidence="1">Novel STAND NTPase 1 domain-containing protein</fullName>
    </recommendedName>
</protein>
<evidence type="ECO:0000259" key="1">
    <source>
        <dbReference type="Pfam" id="PF20703"/>
    </source>
</evidence>
<accession>A0A4S4K6Y0</accession>
<dbReference type="AlphaFoldDB" id="A0A4S4K6Y0"/>
<name>A0A4S4K6Y0_9APHY</name>
<evidence type="ECO:0000313" key="2">
    <source>
        <dbReference type="EMBL" id="THG93578.1"/>
    </source>
</evidence>
<organism evidence="2 3">
    <name type="scientific">Hermanssonia centrifuga</name>
    <dbReference type="NCBI Taxonomy" id="98765"/>
    <lineage>
        <taxon>Eukaryota</taxon>
        <taxon>Fungi</taxon>
        <taxon>Dikarya</taxon>
        <taxon>Basidiomycota</taxon>
        <taxon>Agaricomycotina</taxon>
        <taxon>Agaricomycetes</taxon>
        <taxon>Polyporales</taxon>
        <taxon>Meruliaceae</taxon>
        <taxon>Hermanssonia</taxon>
    </lineage>
</organism>
<dbReference type="Proteomes" id="UP000309038">
    <property type="component" value="Unassembled WGS sequence"/>
</dbReference>
<keyword evidence="3" id="KW-1185">Reference proteome</keyword>
<dbReference type="SUPFAM" id="SSF52540">
    <property type="entry name" value="P-loop containing nucleoside triphosphate hydrolases"/>
    <property type="match status" value="1"/>
</dbReference>
<dbReference type="CDD" id="cd21037">
    <property type="entry name" value="MLKL_NTD"/>
    <property type="match status" value="1"/>
</dbReference>
<dbReference type="PANTHER" id="PTHR47691:SF3">
    <property type="entry name" value="HTH-TYPE TRANSCRIPTIONAL REGULATOR RV0890C-RELATED"/>
    <property type="match status" value="1"/>
</dbReference>